<name>A0A8J4M1Z2_9BACL</name>
<dbReference type="AlphaFoldDB" id="A0A8J4M1Z2"/>
<sequence>MLKDGAIILIRKAGKRLHKAPIAFHVYFSTPGRKMILAALYSPGREPLLGYRRLQDKAPDPLREMRGQIKAARSPGGYSHNMHLVHVQVVQQGNVGFAGGCQT</sequence>
<gene>
    <name evidence="1" type="ORF">XYCOK13_19780</name>
</gene>
<accession>A0A8J4M1Z2</accession>
<proteinExistence type="predicted"/>
<evidence type="ECO:0000313" key="2">
    <source>
        <dbReference type="Proteomes" id="UP000677918"/>
    </source>
</evidence>
<keyword evidence="2" id="KW-1185">Reference proteome</keyword>
<evidence type="ECO:0000313" key="1">
    <source>
        <dbReference type="EMBL" id="GIQ69154.1"/>
    </source>
</evidence>
<reference evidence="1" key="1">
    <citation type="submission" date="2021-04" db="EMBL/GenBank/DDBJ databases">
        <title>Draft genome sequence of Xylanibacillus composti strain K13.</title>
        <authorList>
            <person name="Uke A."/>
            <person name="Chhe C."/>
            <person name="Baramee S."/>
            <person name="Kosugi A."/>
        </authorList>
    </citation>
    <scope>NUCLEOTIDE SEQUENCE</scope>
    <source>
        <strain evidence="1">K13</strain>
    </source>
</reference>
<dbReference type="Proteomes" id="UP000677918">
    <property type="component" value="Unassembled WGS sequence"/>
</dbReference>
<dbReference type="EMBL" id="BOVK01000024">
    <property type="protein sequence ID" value="GIQ69154.1"/>
    <property type="molecule type" value="Genomic_DNA"/>
</dbReference>
<organism evidence="1 2">
    <name type="scientific">Xylanibacillus composti</name>
    <dbReference type="NCBI Taxonomy" id="1572762"/>
    <lineage>
        <taxon>Bacteria</taxon>
        <taxon>Bacillati</taxon>
        <taxon>Bacillota</taxon>
        <taxon>Bacilli</taxon>
        <taxon>Bacillales</taxon>
        <taxon>Paenibacillaceae</taxon>
        <taxon>Xylanibacillus</taxon>
    </lineage>
</organism>
<protein>
    <submittedName>
        <fullName evidence="1">Uncharacterized protein</fullName>
    </submittedName>
</protein>
<comment type="caution">
    <text evidence="1">The sequence shown here is derived from an EMBL/GenBank/DDBJ whole genome shotgun (WGS) entry which is preliminary data.</text>
</comment>